<keyword evidence="2" id="KW-1185">Reference proteome</keyword>
<proteinExistence type="predicted"/>
<gene>
    <name evidence="1" type="ORF">L873DRAFT_1002052</name>
</gene>
<dbReference type="AlphaFoldDB" id="A0A3N4JL20"/>
<accession>A0A3N4JL20</accession>
<protein>
    <submittedName>
        <fullName evidence="1">Uncharacterized protein</fullName>
    </submittedName>
</protein>
<dbReference type="EMBL" id="ML120392">
    <property type="protein sequence ID" value="RPA98949.1"/>
    <property type="molecule type" value="Genomic_DNA"/>
</dbReference>
<organism evidence="1 2">
    <name type="scientific">Choiromyces venosus 120613-1</name>
    <dbReference type="NCBI Taxonomy" id="1336337"/>
    <lineage>
        <taxon>Eukaryota</taxon>
        <taxon>Fungi</taxon>
        <taxon>Dikarya</taxon>
        <taxon>Ascomycota</taxon>
        <taxon>Pezizomycotina</taxon>
        <taxon>Pezizomycetes</taxon>
        <taxon>Pezizales</taxon>
        <taxon>Tuberaceae</taxon>
        <taxon>Choiromyces</taxon>
    </lineage>
</organism>
<name>A0A3N4JL20_9PEZI</name>
<sequence>MIFDLYSWITVVVQESASNQVPFHRRVFIAATKKTATTLRSSTVPYSSIRTVRYKYRSSCANTGFRVKGSYLRLMYGMRAYESPVFMGLSPPFWPRMSRGLEREGDVWYAFPRYCPSMLPCKYLDLSTRATADGPVFIDGTTLYELMPYRYSTSSRKR</sequence>
<evidence type="ECO:0000313" key="1">
    <source>
        <dbReference type="EMBL" id="RPA98949.1"/>
    </source>
</evidence>
<evidence type="ECO:0000313" key="2">
    <source>
        <dbReference type="Proteomes" id="UP000276215"/>
    </source>
</evidence>
<reference evidence="1 2" key="1">
    <citation type="journal article" date="2018" name="Nat. Ecol. Evol.">
        <title>Pezizomycetes genomes reveal the molecular basis of ectomycorrhizal truffle lifestyle.</title>
        <authorList>
            <person name="Murat C."/>
            <person name="Payen T."/>
            <person name="Noel B."/>
            <person name="Kuo A."/>
            <person name="Morin E."/>
            <person name="Chen J."/>
            <person name="Kohler A."/>
            <person name="Krizsan K."/>
            <person name="Balestrini R."/>
            <person name="Da Silva C."/>
            <person name="Montanini B."/>
            <person name="Hainaut M."/>
            <person name="Levati E."/>
            <person name="Barry K.W."/>
            <person name="Belfiori B."/>
            <person name="Cichocki N."/>
            <person name="Clum A."/>
            <person name="Dockter R.B."/>
            <person name="Fauchery L."/>
            <person name="Guy J."/>
            <person name="Iotti M."/>
            <person name="Le Tacon F."/>
            <person name="Lindquist E.A."/>
            <person name="Lipzen A."/>
            <person name="Malagnac F."/>
            <person name="Mello A."/>
            <person name="Molinier V."/>
            <person name="Miyauchi S."/>
            <person name="Poulain J."/>
            <person name="Riccioni C."/>
            <person name="Rubini A."/>
            <person name="Sitrit Y."/>
            <person name="Splivallo R."/>
            <person name="Traeger S."/>
            <person name="Wang M."/>
            <person name="Zifcakova L."/>
            <person name="Wipf D."/>
            <person name="Zambonelli A."/>
            <person name="Paolocci F."/>
            <person name="Nowrousian M."/>
            <person name="Ottonello S."/>
            <person name="Baldrian P."/>
            <person name="Spatafora J.W."/>
            <person name="Henrissat B."/>
            <person name="Nagy L.G."/>
            <person name="Aury J.M."/>
            <person name="Wincker P."/>
            <person name="Grigoriev I.V."/>
            <person name="Bonfante P."/>
            <person name="Martin F.M."/>
        </authorList>
    </citation>
    <scope>NUCLEOTIDE SEQUENCE [LARGE SCALE GENOMIC DNA]</scope>
    <source>
        <strain evidence="1 2">120613-1</strain>
    </source>
</reference>
<dbReference type="Proteomes" id="UP000276215">
    <property type="component" value="Unassembled WGS sequence"/>
</dbReference>